<dbReference type="PANTHER" id="PTHR44329">
    <property type="entry name" value="SERINE/THREONINE-PROTEIN KINASE TNNI3K-RELATED"/>
    <property type="match status" value="1"/>
</dbReference>
<dbReference type="Gene3D" id="1.10.510.10">
    <property type="entry name" value="Transferase(Phosphotransferase) domain 1"/>
    <property type="match status" value="1"/>
</dbReference>
<dbReference type="FunFam" id="1.10.510.10:FF:001469">
    <property type="entry name" value="TKL family protein kinase"/>
    <property type="match status" value="1"/>
</dbReference>
<dbReference type="InterPro" id="IPR017441">
    <property type="entry name" value="Protein_kinase_ATP_BS"/>
</dbReference>
<dbReference type="GO" id="GO:0004674">
    <property type="term" value="F:protein serine/threonine kinase activity"/>
    <property type="evidence" value="ECO:0007669"/>
    <property type="project" value="TreeGrafter"/>
</dbReference>
<dbReference type="AlphaFoldDB" id="D7LTH8"/>
<keyword evidence="1" id="KW-0067">ATP-binding</keyword>
<dbReference type="PANTHER" id="PTHR44329:SF84">
    <property type="entry name" value="PROTEIN KINASE LIKE PROTEIN"/>
    <property type="match status" value="1"/>
</dbReference>
<feature type="binding site" evidence="1">
    <location>
        <position position="74"/>
    </location>
    <ligand>
        <name>ATP</name>
        <dbReference type="ChEBI" id="CHEBI:30616"/>
    </ligand>
</feature>
<dbReference type="eggNOG" id="KOG0192">
    <property type="taxonomic scope" value="Eukaryota"/>
</dbReference>
<reference evidence="4" key="1">
    <citation type="journal article" date="2011" name="Nat. Genet.">
        <title>The Arabidopsis lyrata genome sequence and the basis of rapid genome size change.</title>
        <authorList>
            <person name="Hu T.T."/>
            <person name="Pattyn P."/>
            <person name="Bakker E.G."/>
            <person name="Cao J."/>
            <person name="Cheng J.-F."/>
            <person name="Clark R.M."/>
            <person name="Fahlgren N."/>
            <person name="Fawcett J.A."/>
            <person name="Grimwood J."/>
            <person name="Gundlach H."/>
            <person name="Haberer G."/>
            <person name="Hollister J.D."/>
            <person name="Ossowski S."/>
            <person name="Ottilar R.P."/>
            <person name="Salamov A.A."/>
            <person name="Schneeberger K."/>
            <person name="Spannagl M."/>
            <person name="Wang X."/>
            <person name="Yang L."/>
            <person name="Nasrallah M.E."/>
            <person name="Bergelson J."/>
            <person name="Carrington J.C."/>
            <person name="Gaut B.S."/>
            <person name="Schmutz J."/>
            <person name="Mayer K.F.X."/>
            <person name="Van de Peer Y."/>
            <person name="Grigoriev I.V."/>
            <person name="Nordborg M."/>
            <person name="Weigel D."/>
            <person name="Guo Y.-L."/>
        </authorList>
    </citation>
    <scope>NUCLEOTIDE SEQUENCE [LARGE SCALE GENOMIC DNA]</scope>
    <source>
        <strain evidence="4">cv. MN47</strain>
    </source>
</reference>
<dbReference type="PROSITE" id="PS00107">
    <property type="entry name" value="PROTEIN_KINASE_ATP"/>
    <property type="match status" value="1"/>
</dbReference>
<sequence length="375" mass="42851">MAIAPTMMLYPNYPFFMSAFGSDDNDSGDHFDFNISKELLLNPKNIMLGEMIGEGGNSIVYKGLFKGTMPVAVKIVQPSKTSAVSIQHKQQFQKEVLLLSSMKHLNIVRFLGACIEPQLMIVTELVRGGTLQRFMLNSRPSPLDLKTSLTFALDISRAMEFLHSKGIIHRDLNPRNVLVTGDMHHVKLADFGLAREKTVGGMTCEAGTYRWMAPEVCSREPLLIGEKKHYDHKIDVYSFALIFWSLLTNQTPFYGMDGISIPYFVNQGMRPSLINIPDEVVPILESCWAEDSKNRLEFKEITIFLESLLKRLCPESSNDDITVTDDEAYDDEIEELETTWLLGKRYIKLNKPKKKKEKVMKRILPFFKKFFSSKW</sequence>
<dbReference type="PRINTS" id="PR00109">
    <property type="entry name" value="TYRKINASE"/>
</dbReference>
<name>D7LTH8_ARALL</name>
<evidence type="ECO:0000256" key="1">
    <source>
        <dbReference type="PROSITE-ProRule" id="PRU10141"/>
    </source>
</evidence>
<dbReference type="EMBL" id="GL348717">
    <property type="protein sequence ID" value="EFH54022.1"/>
    <property type="molecule type" value="Genomic_DNA"/>
</dbReference>
<dbReference type="Pfam" id="PF07714">
    <property type="entry name" value="PK_Tyr_Ser-Thr"/>
    <property type="match status" value="1"/>
</dbReference>
<dbReference type="InterPro" id="IPR001245">
    <property type="entry name" value="Ser-Thr/Tyr_kinase_cat_dom"/>
</dbReference>
<evidence type="ECO:0000259" key="2">
    <source>
        <dbReference type="PROSITE" id="PS50011"/>
    </source>
</evidence>
<proteinExistence type="predicted"/>
<dbReference type="STRING" id="81972.D7LTH8"/>
<keyword evidence="4" id="KW-1185">Reference proteome</keyword>
<evidence type="ECO:0000313" key="4">
    <source>
        <dbReference type="Proteomes" id="UP000008694"/>
    </source>
</evidence>
<organism evidence="4">
    <name type="scientific">Arabidopsis lyrata subsp. lyrata</name>
    <name type="common">Lyre-leaved rock-cress</name>
    <dbReference type="NCBI Taxonomy" id="81972"/>
    <lineage>
        <taxon>Eukaryota</taxon>
        <taxon>Viridiplantae</taxon>
        <taxon>Streptophyta</taxon>
        <taxon>Embryophyta</taxon>
        <taxon>Tracheophyta</taxon>
        <taxon>Spermatophyta</taxon>
        <taxon>Magnoliopsida</taxon>
        <taxon>eudicotyledons</taxon>
        <taxon>Gunneridae</taxon>
        <taxon>Pentapetalae</taxon>
        <taxon>rosids</taxon>
        <taxon>malvids</taxon>
        <taxon>Brassicales</taxon>
        <taxon>Brassicaceae</taxon>
        <taxon>Camelineae</taxon>
        <taxon>Arabidopsis</taxon>
    </lineage>
</organism>
<dbReference type="OrthoDB" id="4062651at2759"/>
<protein>
    <recommendedName>
        <fullName evidence="2">Protein kinase domain-containing protein</fullName>
    </recommendedName>
</protein>
<dbReference type="Gramene" id="fgenesh1_pm.C_scaffold_5001176">
    <property type="protein sequence ID" value="fgenesh1_pm.C_scaffold_5001176"/>
    <property type="gene ID" value="fgenesh1_pm.C_scaffold_5001176"/>
</dbReference>
<dbReference type="InterPro" id="IPR011009">
    <property type="entry name" value="Kinase-like_dom_sf"/>
</dbReference>
<dbReference type="HOGENOM" id="CLU_000288_7_35_1"/>
<keyword evidence="1" id="KW-0547">Nucleotide-binding</keyword>
<dbReference type="KEGG" id="aly:9313831"/>
<dbReference type="CDD" id="cd13999">
    <property type="entry name" value="STKc_MAP3K-like"/>
    <property type="match status" value="1"/>
</dbReference>
<dbReference type="PROSITE" id="PS50011">
    <property type="entry name" value="PROTEIN_KINASE_DOM"/>
    <property type="match status" value="1"/>
</dbReference>
<dbReference type="SUPFAM" id="SSF56112">
    <property type="entry name" value="Protein kinase-like (PK-like)"/>
    <property type="match status" value="1"/>
</dbReference>
<accession>D7LTH8</accession>
<feature type="domain" description="Protein kinase" evidence="2">
    <location>
        <begin position="46"/>
        <end position="305"/>
    </location>
</feature>
<gene>
    <name evidence="3" type="ORF">ARALYDRAFT_323632</name>
</gene>
<dbReference type="InterPro" id="IPR000719">
    <property type="entry name" value="Prot_kinase_dom"/>
</dbReference>
<dbReference type="InterPro" id="IPR051681">
    <property type="entry name" value="Ser/Thr_Kinases-Pseudokinases"/>
</dbReference>
<dbReference type="Proteomes" id="UP000008694">
    <property type="component" value="Unassembled WGS sequence"/>
</dbReference>
<dbReference type="GO" id="GO:0005524">
    <property type="term" value="F:ATP binding"/>
    <property type="evidence" value="ECO:0007669"/>
    <property type="project" value="UniProtKB-UniRule"/>
</dbReference>
<evidence type="ECO:0000313" key="3">
    <source>
        <dbReference type="EMBL" id="EFH54022.1"/>
    </source>
</evidence>